<dbReference type="OrthoDB" id="9805455at2"/>
<dbReference type="Pfam" id="PF03484">
    <property type="entry name" value="B5"/>
    <property type="match status" value="1"/>
</dbReference>
<evidence type="ECO:0000256" key="15">
    <source>
        <dbReference type="HAMAP-Rule" id="MF_00283"/>
    </source>
</evidence>
<dbReference type="InterPro" id="IPR002547">
    <property type="entry name" value="tRNA-bd_dom"/>
</dbReference>
<dbReference type="InterPro" id="IPR020825">
    <property type="entry name" value="Phe-tRNA_synthase-like_B3/B4"/>
</dbReference>
<dbReference type="PROSITE" id="PS51483">
    <property type="entry name" value="B5"/>
    <property type="match status" value="1"/>
</dbReference>
<dbReference type="GO" id="GO:0000287">
    <property type="term" value="F:magnesium ion binding"/>
    <property type="evidence" value="ECO:0007669"/>
    <property type="project" value="UniProtKB-UniRule"/>
</dbReference>
<dbReference type="InterPro" id="IPR005147">
    <property type="entry name" value="tRNA_synthase_B5-dom"/>
</dbReference>
<dbReference type="InterPro" id="IPR009061">
    <property type="entry name" value="DNA-bd_dom_put_sf"/>
</dbReference>
<comment type="similarity">
    <text evidence="2 15">Belongs to the phenylalanyl-tRNA synthetase beta subunit family. Type 1 subfamily.</text>
</comment>
<evidence type="ECO:0000313" key="20">
    <source>
        <dbReference type="EMBL" id="TGY92434.1"/>
    </source>
</evidence>
<comment type="cofactor">
    <cofactor evidence="15">
        <name>Mg(2+)</name>
        <dbReference type="ChEBI" id="CHEBI:18420"/>
    </cofactor>
    <text evidence="15">Binds 2 magnesium ions per tetramer.</text>
</comment>
<evidence type="ECO:0000256" key="7">
    <source>
        <dbReference type="ARBA" id="ARBA00022723"/>
    </source>
</evidence>
<evidence type="ECO:0000256" key="11">
    <source>
        <dbReference type="ARBA" id="ARBA00022884"/>
    </source>
</evidence>
<dbReference type="GO" id="GO:0009328">
    <property type="term" value="C:phenylalanine-tRNA ligase complex"/>
    <property type="evidence" value="ECO:0007669"/>
    <property type="project" value="TreeGrafter"/>
</dbReference>
<dbReference type="InterPro" id="IPR045864">
    <property type="entry name" value="aa-tRNA-synth_II/BPL/LPL"/>
</dbReference>
<dbReference type="HAMAP" id="MF_00283">
    <property type="entry name" value="Phe_tRNA_synth_beta1"/>
    <property type="match status" value="1"/>
</dbReference>
<feature type="binding site" evidence="15">
    <location>
        <position position="454"/>
    </location>
    <ligand>
        <name>Mg(2+)</name>
        <dbReference type="ChEBI" id="CHEBI:18420"/>
        <note>shared with alpha subunit</note>
    </ligand>
</feature>
<keyword evidence="8 15" id="KW-0547">Nucleotide-binding</keyword>
<dbReference type="Gene3D" id="3.30.56.10">
    <property type="match status" value="2"/>
</dbReference>
<dbReference type="SUPFAM" id="SSF46955">
    <property type="entry name" value="Putative DNA-binding domain"/>
    <property type="match status" value="1"/>
</dbReference>
<comment type="subcellular location">
    <subcellularLocation>
        <location evidence="1 15">Cytoplasm</location>
    </subcellularLocation>
</comment>
<dbReference type="CDD" id="cd02796">
    <property type="entry name" value="tRNA_bind_bactPheRS"/>
    <property type="match status" value="1"/>
</dbReference>
<dbReference type="Pfam" id="PF01588">
    <property type="entry name" value="tRNA_bind"/>
    <property type="match status" value="1"/>
</dbReference>
<dbReference type="SMART" id="SM00873">
    <property type="entry name" value="B3_4"/>
    <property type="match status" value="1"/>
</dbReference>
<dbReference type="SMART" id="SM00896">
    <property type="entry name" value="FDX-ACB"/>
    <property type="match status" value="1"/>
</dbReference>
<evidence type="ECO:0000256" key="2">
    <source>
        <dbReference type="ARBA" id="ARBA00008653"/>
    </source>
</evidence>
<dbReference type="Gene3D" id="3.30.930.10">
    <property type="entry name" value="Bira Bifunctional Protein, Domain 2"/>
    <property type="match status" value="1"/>
</dbReference>
<reference evidence="20 21" key="1">
    <citation type="journal article" date="2013" name="Int. J. Syst. Evol. Microbiol.">
        <title>Marinicauda pacifica gen. nov., sp. nov., a prosthecate alphaproteobacterium of the family Hyphomonadaceae isolated from deep seawater.</title>
        <authorList>
            <person name="Zhang X.Y."/>
            <person name="Li G.W."/>
            <person name="Wang C.S."/>
            <person name="Zhang Y.J."/>
            <person name="Xu X.W."/>
            <person name="Li H."/>
            <person name="Liu A."/>
            <person name="Liu C."/>
            <person name="Xie B.B."/>
            <person name="Qin Q.L."/>
            <person name="Xu Z."/>
            <person name="Chen X.L."/>
            <person name="Zhou B.C."/>
            <person name="Zhang Y.Z."/>
        </authorList>
    </citation>
    <scope>NUCLEOTIDE SEQUENCE [LARGE SCALE GENOMIC DNA]</scope>
    <source>
        <strain evidence="20 21">P-1 km-3</strain>
    </source>
</reference>
<feature type="domain" description="TRNA-binding" evidence="17">
    <location>
        <begin position="39"/>
        <end position="150"/>
    </location>
</feature>
<evidence type="ECO:0000259" key="18">
    <source>
        <dbReference type="PROSITE" id="PS51447"/>
    </source>
</evidence>
<dbReference type="PANTHER" id="PTHR10947">
    <property type="entry name" value="PHENYLALANYL-TRNA SYNTHETASE BETA CHAIN AND LEUCINE-RICH REPEAT-CONTAINING PROTEIN 47"/>
    <property type="match status" value="1"/>
</dbReference>
<dbReference type="SUPFAM" id="SSF54991">
    <property type="entry name" value="Anticodon-binding domain of PheRS"/>
    <property type="match status" value="1"/>
</dbReference>
<keyword evidence="11 16" id="KW-0694">RNA-binding</keyword>
<evidence type="ECO:0000256" key="9">
    <source>
        <dbReference type="ARBA" id="ARBA00022840"/>
    </source>
</evidence>
<comment type="subunit">
    <text evidence="3 15">Tetramer of two alpha and two beta subunits.</text>
</comment>
<evidence type="ECO:0000313" key="21">
    <source>
        <dbReference type="Proteomes" id="UP000305451"/>
    </source>
</evidence>
<dbReference type="SUPFAM" id="SSF56037">
    <property type="entry name" value="PheT/TilS domain"/>
    <property type="match status" value="1"/>
</dbReference>
<keyword evidence="21" id="KW-1185">Reference proteome</keyword>
<dbReference type="Gene3D" id="3.50.40.10">
    <property type="entry name" value="Phenylalanyl-trna Synthetase, Chain B, domain 3"/>
    <property type="match status" value="1"/>
</dbReference>
<feature type="binding site" evidence="15">
    <location>
        <position position="464"/>
    </location>
    <ligand>
        <name>Mg(2+)</name>
        <dbReference type="ChEBI" id="CHEBI:18420"/>
        <note>shared with alpha subunit</note>
    </ligand>
</feature>
<dbReference type="InterPro" id="IPR041616">
    <property type="entry name" value="PheRS_beta_core"/>
</dbReference>
<evidence type="ECO:0000256" key="12">
    <source>
        <dbReference type="ARBA" id="ARBA00022917"/>
    </source>
</evidence>
<sequence>MKFTLSWLKEHLDTDLPLDALADAMTMAGLEIEEIDNPAAALSDFTVAHVTAAVPHPDADKLRVCTVETVDGSQQIVCGAHNARAGMTAIYAPLGAYIPGLDFTLDKKPRKIRGVESYGMLCSTKELGAGEDHDGIADLEGDWKVGTPAAEALGMDDPVIDFEVTPNRPDWLGVHGIARDLAAAGLGTLTTPTVDPVKGVFESPVGIALDWPEACPVFAGRVVRGVKNGPSPAWLQNRLLAIGLRPINALVDITNYLSYDRARPLHVYDLAKIGQTIHARRGQGEADRFEALDGKTYDPSENHCVIGDETRALGLGGIMGGEHSGCTNDTTDVFIESAWFDPAITRVTARETGIESDAKYRFERGVDPGFVVDGLELATRLVMQLCGGEPSDIVLAGDIPASPDAIEFDPARVKRLLGIELEASEIEDILDRLGFTVNRANTPWQVTPPSWRRDCSQAADLIEEVARIAGYDTLPTVSFRRPEGERFEAPATELQTRVRHARRAIALRGYQEAITWSFCHHSQAGLFGGAGEGLTLENPISSELDVMRPSALVHLLTSLQKSADRGIEDPRYFEAGPIYLDDTPSGQQTVAAGARRVIALRDWRGGALPDVFDAKADALAALEGAGAPVENLQAAPEARDWWHPGRSGVLRLGPKNILAEFGEIHPKVLKALDIDGRVLAFEVFLGAIPSPKKKALKARAPFAASGLMPVRRDFAFLLNQDAPAADLLRALKGADKALISDVVLFDRYDGKGVPEGEVSLAVEVVLQPGEKTLTDKEIDAVADKIVKAGEKVGARLRG</sequence>
<dbReference type="EMBL" id="SRXV01000003">
    <property type="protein sequence ID" value="TGY92434.1"/>
    <property type="molecule type" value="Genomic_DNA"/>
</dbReference>
<dbReference type="InterPro" id="IPR005146">
    <property type="entry name" value="B3/B4_tRNA-bd"/>
</dbReference>
<keyword evidence="13 15" id="KW-0030">Aminoacyl-tRNA synthetase</keyword>
<dbReference type="SMART" id="SM00874">
    <property type="entry name" value="B5"/>
    <property type="match status" value="1"/>
</dbReference>
<dbReference type="Pfam" id="PF03147">
    <property type="entry name" value="FDX-ACB"/>
    <property type="match status" value="1"/>
</dbReference>
<evidence type="ECO:0000256" key="8">
    <source>
        <dbReference type="ARBA" id="ARBA00022741"/>
    </source>
</evidence>
<dbReference type="AlphaFoldDB" id="A0A4S2H9A2"/>
<dbReference type="InterPro" id="IPR012340">
    <property type="entry name" value="NA-bd_OB-fold"/>
</dbReference>
<dbReference type="InterPro" id="IPR045060">
    <property type="entry name" value="Phe-tRNA-ligase_IIc_bsu"/>
</dbReference>
<feature type="binding site" evidence="15">
    <location>
        <position position="460"/>
    </location>
    <ligand>
        <name>Mg(2+)</name>
        <dbReference type="ChEBI" id="CHEBI:18420"/>
        <note>shared with alpha subunit</note>
    </ligand>
</feature>
<keyword evidence="9 15" id="KW-0067">ATP-binding</keyword>
<dbReference type="CDD" id="cd00769">
    <property type="entry name" value="PheRS_beta_core"/>
    <property type="match status" value="1"/>
</dbReference>
<evidence type="ECO:0000256" key="13">
    <source>
        <dbReference type="ARBA" id="ARBA00023146"/>
    </source>
</evidence>
<evidence type="ECO:0000256" key="14">
    <source>
        <dbReference type="ARBA" id="ARBA00049255"/>
    </source>
</evidence>
<dbReference type="InterPro" id="IPR005121">
    <property type="entry name" value="Fdx_antiC-bd"/>
</dbReference>
<dbReference type="InterPro" id="IPR033714">
    <property type="entry name" value="tRNA_bind_bactPheRS"/>
</dbReference>
<keyword evidence="6 15" id="KW-0436">Ligase</keyword>
<feature type="binding site" evidence="15">
    <location>
        <position position="463"/>
    </location>
    <ligand>
        <name>Mg(2+)</name>
        <dbReference type="ChEBI" id="CHEBI:18420"/>
        <note>shared with alpha subunit</note>
    </ligand>
</feature>
<dbReference type="Gene3D" id="2.40.50.140">
    <property type="entry name" value="Nucleic acid-binding proteins"/>
    <property type="match status" value="1"/>
</dbReference>
<evidence type="ECO:0000256" key="5">
    <source>
        <dbReference type="ARBA" id="ARBA00022555"/>
    </source>
</evidence>
<dbReference type="SUPFAM" id="SSF55681">
    <property type="entry name" value="Class II aaRS and biotin synthetases"/>
    <property type="match status" value="1"/>
</dbReference>
<dbReference type="FunFam" id="3.30.56.10:FF:000002">
    <property type="entry name" value="Phenylalanine--tRNA ligase beta subunit"/>
    <property type="match status" value="1"/>
</dbReference>
<gene>
    <name evidence="15" type="primary">pheT</name>
    <name evidence="20" type="ORF">E5162_12390</name>
</gene>
<dbReference type="GO" id="GO:0000049">
    <property type="term" value="F:tRNA binding"/>
    <property type="evidence" value="ECO:0007669"/>
    <property type="project" value="UniProtKB-UniRule"/>
</dbReference>
<dbReference type="InterPro" id="IPR036690">
    <property type="entry name" value="Fdx_antiC-bd_sf"/>
</dbReference>
<dbReference type="InterPro" id="IPR004532">
    <property type="entry name" value="Phe-tRNA-ligase_IIc_bsu_bact"/>
</dbReference>
<dbReference type="EC" id="6.1.1.20" evidence="15"/>
<organism evidence="20 21">
    <name type="scientific">Marinicauda pacifica</name>
    <dbReference type="NCBI Taxonomy" id="1133559"/>
    <lineage>
        <taxon>Bacteria</taxon>
        <taxon>Pseudomonadati</taxon>
        <taxon>Pseudomonadota</taxon>
        <taxon>Alphaproteobacteria</taxon>
        <taxon>Maricaulales</taxon>
        <taxon>Maricaulaceae</taxon>
        <taxon>Marinicauda</taxon>
    </lineage>
</organism>
<accession>A0A4S2H9A2</accession>
<dbReference type="PANTHER" id="PTHR10947:SF0">
    <property type="entry name" value="PHENYLALANINE--TRNA LIGASE BETA SUBUNIT"/>
    <property type="match status" value="1"/>
</dbReference>
<keyword evidence="4 15" id="KW-0963">Cytoplasm</keyword>
<evidence type="ECO:0000256" key="10">
    <source>
        <dbReference type="ARBA" id="ARBA00022842"/>
    </source>
</evidence>
<evidence type="ECO:0000256" key="16">
    <source>
        <dbReference type="PROSITE-ProRule" id="PRU00209"/>
    </source>
</evidence>
<dbReference type="Pfam" id="PF03483">
    <property type="entry name" value="B3_4"/>
    <property type="match status" value="1"/>
</dbReference>
<dbReference type="GO" id="GO:0004826">
    <property type="term" value="F:phenylalanine-tRNA ligase activity"/>
    <property type="evidence" value="ECO:0007669"/>
    <property type="project" value="UniProtKB-UniRule"/>
</dbReference>
<evidence type="ECO:0000256" key="3">
    <source>
        <dbReference type="ARBA" id="ARBA00011209"/>
    </source>
</evidence>
<dbReference type="SUPFAM" id="SSF50249">
    <property type="entry name" value="Nucleic acid-binding proteins"/>
    <property type="match status" value="1"/>
</dbReference>
<dbReference type="Gene3D" id="3.30.70.380">
    <property type="entry name" value="Ferrodoxin-fold anticodon-binding domain"/>
    <property type="match status" value="1"/>
</dbReference>
<evidence type="ECO:0000256" key="6">
    <source>
        <dbReference type="ARBA" id="ARBA00022598"/>
    </source>
</evidence>
<feature type="domain" description="FDX-ACB" evidence="18">
    <location>
        <begin position="705"/>
        <end position="797"/>
    </location>
</feature>
<keyword evidence="7 15" id="KW-0479">Metal-binding</keyword>
<name>A0A4S2H9A2_9PROT</name>
<dbReference type="PROSITE" id="PS51447">
    <property type="entry name" value="FDX_ACB"/>
    <property type="match status" value="1"/>
</dbReference>
<dbReference type="PROSITE" id="PS50886">
    <property type="entry name" value="TRBD"/>
    <property type="match status" value="1"/>
</dbReference>
<dbReference type="GO" id="GO:0006432">
    <property type="term" value="P:phenylalanyl-tRNA aminoacylation"/>
    <property type="evidence" value="ECO:0007669"/>
    <property type="project" value="UniProtKB-UniRule"/>
</dbReference>
<dbReference type="NCBIfam" id="TIGR00472">
    <property type="entry name" value="pheT_bact"/>
    <property type="match status" value="1"/>
</dbReference>
<comment type="caution">
    <text evidence="20">The sequence shown here is derived from an EMBL/GenBank/DDBJ whole genome shotgun (WGS) entry which is preliminary data.</text>
</comment>
<keyword evidence="5 16" id="KW-0820">tRNA-binding</keyword>
<dbReference type="Proteomes" id="UP000305451">
    <property type="component" value="Unassembled WGS sequence"/>
</dbReference>
<dbReference type="GO" id="GO:0005524">
    <property type="term" value="F:ATP binding"/>
    <property type="evidence" value="ECO:0007669"/>
    <property type="project" value="UniProtKB-UniRule"/>
</dbReference>
<comment type="catalytic activity">
    <reaction evidence="14 15">
        <text>tRNA(Phe) + L-phenylalanine + ATP = L-phenylalanyl-tRNA(Phe) + AMP + diphosphate + H(+)</text>
        <dbReference type="Rhea" id="RHEA:19413"/>
        <dbReference type="Rhea" id="RHEA-COMP:9668"/>
        <dbReference type="Rhea" id="RHEA-COMP:9699"/>
        <dbReference type="ChEBI" id="CHEBI:15378"/>
        <dbReference type="ChEBI" id="CHEBI:30616"/>
        <dbReference type="ChEBI" id="CHEBI:33019"/>
        <dbReference type="ChEBI" id="CHEBI:58095"/>
        <dbReference type="ChEBI" id="CHEBI:78442"/>
        <dbReference type="ChEBI" id="CHEBI:78531"/>
        <dbReference type="ChEBI" id="CHEBI:456215"/>
        <dbReference type="EC" id="6.1.1.20"/>
    </reaction>
</comment>
<dbReference type="RefSeq" id="WP_135945569.1">
    <property type="nucleotide sequence ID" value="NZ_BMEI01000003.1"/>
</dbReference>
<feature type="domain" description="B5" evidence="19">
    <location>
        <begin position="401"/>
        <end position="476"/>
    </location>
</feature>
<proteinExistence type="inferred from homology"/>
<evidence type="ECO:0000256" key="1">
    <source>
        <dbReference type="ARBA" id="ARBA00004496"/>
    </source>
</evidence>
<evidence type="ECO:0000259" key="17">
    <source>
        <dbReference type="PROSITE" id="PS50886"/>
    </source>
</evidence>
<dbReference type="Pfam" id="PF17759">
    <property type="entry name" value="tRNA_synthFbeta"/>
    <property type="match status" value="1"/>
</dbReference>
<keyword evidence="12 15" id="KW-0648">Protein biosynthesis</keyword>
<evidence type="ECO:0000259" key="19">
    <source>
        <dbReference type="PROSITE" id="PS51483"/>
    </source>
</evidence>
<evidence type="ECO:0000256" key="4">
    <source>
        <dbReference type="ARBA" id="ARBA00022490"/>
    </source>
</evidence>
<protein>
    <recommendedName>
        <fullName evidence="15">Phenylalanine--tRNA ligase beta subunit</fullName>
        <ecNumber evidence="15">6.1.1.20</ecNumber>
    </recommendedName>
    <alternativeName>
        <fullName evidence="15">Phenylalanyl-tRNA synthetase beta subunit</fullName>
        <shortName evidence="15">PheRS</shortName>
    </alternativeName>
</protein>
<keyword evidence="10 15" id="KW-0460">Magnesium</keyword>